<dbReference type="Gene3D" id="3.30.700.10">
    <property type="entry name" value="Glycoprotein, Type 4 Pilin"/>
    <property type="match status" value="1"/>
</dbReference>
<dbReference type="HOGENOM" id="CLU_091705_7_1_11"/>
<dbReference type="Pfam" id="PF07963">
    <property type="entry name" value="N_methyl"/>
    <property type="match status" value="1"/>
</dbReference>
<proteinExistence type="predicted"/>
<dbReference type="SUPFAM" id="SSF54523">
    <property type="entry name" value="Pili subunits"/>
    <property type="match status" value="1"/>
</dbReference>
<organism evidence="7 8">
    <name type="scientific">Cellulomonas flavigena (strain ATCC 482 / DSM 20109 / BCRC 11376 / JCM 18109 / NBRC 3775 / NCIMB 8073 / NRS 134)</name>
    <dbReference type="NCBI Taxonomy" id="446466"/>
    <lineage>
        <taxon>Bacteria</taxon>
        <taxon>Bacillati</taxon>
        <taxon>Actinomycetota</taxon>
        <taxon>Actinomycetes</taxon>
        <taxon>Micrococcales</taxon>
        <taxon>Cellulomonadaceae</taxon>
        <taxon>Cellulomonas</taxon>
    </lineage>
</organism>
<dbReference type="AlphaFoldDB" id="D5UER2"/>
<keyword evidence="5 6" id="KW-0472">Membrane</keyword>
<accession>D5UER2</accession>
<keyword evidence="3 6" id="KW-0812">Transmembrane</keyword>
<dbReference type="PROSITE" id="PS00409">
    <property type="entry name" value="PROKAR_NTER_METHYL"/>
    <property type="match status" value="1"/>
</dbReference>
<keyword evidence="4 6" id="KW-1133">Transmembrane helix</keyword>
<sequence>MIARIRKSIDEKDRGFTLIELLVVMIIIGILAAIAIPVFLNQRKKAAETSAKSDATNISKDIAAAFVDNPNAALDLSIANGANATGTATITATITMGTETTSVKVGPGNTVTLAPATGATSTTYCVTVTPAEAGASAWSAGGNGIKKGTTC</sequence>
<dbReference type="GO" id="GO:0015627">
    <property type="term" value="C:type II protein secretion system complex"/>
    <property type="evidence" value="ECO:0007669"/>
    <property type="project" value="InterPro"/>
</dbReference>
<evidence type="ECO:0000256" key="1">
    <source>
        <dbReference type="ARBA" id="ARBA00004167"/>
    </source>
</evidence>
<dbReference type="RefSeq" id="WP_013117056.1">
    <property type="nucleotide sequence ID" value="NC_014151.1"/>
</dbReference>
<evidence type="ECO:0000256" key="3">
    <source>
        <dbReference type="ARBA" id="ARBA00022692"/>
    </source>
</evidence>
<dbReference type="PANTHER" id="PTHR30093">
    <property type="entry name" value="GENERAL SECRETION PATHWAY PROTEIN G"/>
    <property type="match status" value="1"/>
</dbReference>
<feature type="transmembrane region" description="Helical" evidence="6">
    <location>
        <begin position="21"/>
        <end position="40"/>
    </location>
</feature>
<evidence type="ECO:0000313" key="8">
    <source>
        <dbReference type="Proteomes" id="UP000000849"/>
    </source>
</evidence>
<protein>
    <submittedName>
        <fullName evidence="7">Secretory protein</fullName>
    </submittedName>
</protein>
<dbReference type="PANTHER" id="PTHR30093:SF44">
    <property type="entry name" value="TYPE II SECRETION SYSTEM CORE PROTEIN G"/>
    <property type="match status" value="1"/>
</dbReference>
<dbReference type="GO" id="GO:0016020">
    <property type="term" value="C:membrane"/>
    <property type="evidence" value="ECO:0007669"/>
    <property type="project" value="UniProtKB-SubCell"/>
</dbReference>
<comment type="subcellular location">
    <subcellularLocation>
        <location evidence="1">Membrane</location>
        <topology evidence="1">Single-pass membrane protein</topology>
    </subcellularLocation>
</comment>
<keyword evidence="8" id="KW-1185">Reference proteome</keyword>
<evidence type="ECO:0000256" key="2">
    <source>
        <dbReference type="ARBA" id="ARBA00022481"/>
    </source>
</evidence>
<dbReference type="InterPro" id="IPR045584">
    <property type="entry name" value="Pilin-like"/>
</dbReference>
<dbReference type="GO" id="GO:0015628">
    <property type="term" value="P:protein secretion by the type II secretion system"/>
    <property type="evidence" value="ECO:0007669"/>
    <property type="project" value="InterPro"/>
</dbReference>
<dbReference type="OrthoDB" id="4828881at2"/>
<gene>
    <name evidence="7" type="ordered locus">Cfla_1825</name>
</gene>
<dbReference type="PRINTS" id="PR00813">
    <property type="entry name" value="BCTERIALGSPG"/>
</dbReference>
<dbReference type="Proteomes" id="UP000000849">
    <property type="component" value="Chromosome"/>
</dbReference>
<dbReference type="InterPro" id="IPR012902">
    <property type="entry name" value="N_methyl_site"/>
</dbReference>
<name>D5UER2_CELFN</name>
<keyword evidence="2" id="KW-0488">Methylation</keyword>
<dbReference type="NCBIfam" id="TIGR02532">
    <property type="entry name" value="IV_pilin_GFxxxE"/>
    <property type="match status" value="1"/>
</dbReference>
<dbReference type="eggNOG" id="COG2165">
    <property type="taxonomic scope" value="Bacteria"/>
</dbReference>
<dbReference type="EMBL" id="CP001964">
    <property type="protein sequence ID" value="ADG74722.1"/>
    <property type="molecule type" value="Genomic_DNA"/>
</dbReference>
<reference evidence="7 8" key="1">
    <citation type="journal article" date="2010" name="Stand. Genomic Sci.">
        <title>Complete genome sequence of Cellulomonas flavigena type strain (134).</title>
        <authorList>
            <person name="Abt B."/>
            <person name="Foster B."/>
            <person name="Lapidus A."/>
            <person name="Clum A."/>
            <person name="Sun H."/>
            <person name="Pukall R."/>
            <person name="Lucas S."/>
            <person name="Glavina Del Rio T."/>
            <person name="Nolan M."/>
            <person name="Tice H."/>
            <person name="Cheng J.F."/>
            <person name="Pitluck S."/>
            <person name="Liolios K."/>
            <person name="Ivanova N."/>
            <person name="Mavromatis K."/>
            <person name="Ovchinnikova G."/>
            <person name="Pati A."/>
            <person name="Goodwin L."/>
            <person name="Chen A."/>
            <person name="Palaniappan K."/>
            <person name="Land M."/>
            <person name="Hauser L."/>
            <person name="Chang Y.J."/>
            <person name="Jeffries C.D."/>
            <person name="Rohde M."/>
            <person name="Goker M."/>
            <person name="Woyke T."/>
            <person name="Bristow J."/>
            <person name="Eisen J.A."/>
            <person name="Markowitz V."/>
            <person name="Hugenholtz P."/>
            <person name="Kyrpides N.C."/>
            <person name="Klenk H.P."/>
        </authorList>
    </citation>
    <scope>NUCLEOTIDE SEQUENCE [LARGE SCALE GENOMIC DNA]</scope>
    <source>
        <strain evidence="8">ATCC 482 / DSM 20109 / BCRC 11376 / JCM 18109 / NBRC 3775 / NCIMB 8073 / NRS 134</strain>
    </source>
</reference>
<evidence type="ECO:0000256" key="4">
    <source>
        <dbReference type="ARBA" id="ARBA00022989"/>
    </source>
</evidence>
<dbReference type="STRING" id="446466.Cfla_1825"/>
<evidence type="ECO:0000313" key="7">
    <source>
        <dbReference type="EMBL" id="ADG74722.1"/>
    </source>
</evidence>
<evidence type="ECO:0000256" key="5">
    <source>
        <dbReference type="ARBA" id="ARBA00023136"/>
    </source>
</evidence>
<dbReference type="InterPro" id="IPR000983">
    <property type="entry name" value="Bac_GSPG_pilin"/>
</dbReference>
<evidence type="ECO:0000256" key="6">
    <source>
        <dbReference type="SAM" id="Phobius"/>
    </source>
</evidence>
<dbReference type="KEGG" id="cfl:Cfla_1825"/>